<evidence type="ECO:0000313" key="6">
    <source>
        <dbReference type="Proteomes" id="UP000177126"/>
    </source>
</evidence>
<dbReference type="Pfam" id="PF07478">
    <property type="entry name" value="Dala_Dala_lig_C"/>
    <property type="match status" value="1"/>
</dbReference>
<dbReference type="EMBL" id="MHNF01000011">
    <property type="protein sequence ID" value="OGZ41564.1"/>
    <property type="molecule type" value="Genomic_DNA"/>
</dbReference>
<evidence type="ECO:0000256" key="1">
    <source>
        <dbReference type="ARBA" id="ARBA00010871"/>
    </source>
</evidence>
<dbReference type="GO" id="GO:0046872">
    <property type="term" value="F:metal ion binding"/>
    <property type="evidence" value="ECO:0007669"/>
    <property type="project" value="InterPro"/>
</dbReference>
<comment type="similarity">
    <text evidence="1">Belongs to the D-alanine--D-alanine ligase family.</text>
</comment>
<proteinExistence type="inferred from homology"/>
<dbReference type="Gene3D" id="3.40.50.20">
    <property type="match status" value="1"/>
</dbReference>
<dbReference type="GO" id="GO:0008716">
    <property type="term" value="F:D-alanine-D-alanine ligase activity"/>
    <property type="evidence" value="ECO:0007669"/>
    <property type="project" value="InterPro"/>
</dbReference>
<dbReference type="SUPFAM" id="SSF56059">
    <property type="entry name" value="Glutathione synthetase ATP-binding domain-like"/>
    <property type="match status" value="1"/>
</dbReference>
<keyword evidence="3" id="KW-0547">Nucleotide-binding</keyword>
<comment type="caution">
    <text evidence="5">The sequence shown here is derived from an EMBL/GenBank/DDBJ whole genome shotgun (WGS) entry which is preliminary data.</text>
</comment>
<evidence type="ECO:0000313" key="5">
    <source>
        <dbReference type="EMBL" id="OGZ41564.1"/>
    </source>
</evidence>
<dbReference type="InterPro" id="IPR011095">
    <property type="entry name" value="Dala_Dala_lig_C"/>
</dbReference>
<evidence type="ECO:0000259" key="4">
    <source>
        <dbReference type="PROSITE" id="PS50975"/>
    </source>
</evidence>
<dbReference type="InterPro" id="IPR011761">
    <property type="entry name" value="ATP-grasp"/>
</dbReference>
<dbReference type="GO" id="GO:0005524">
    <property type="term" value="F:ATP binding"/>
    <property type="evidence" value="ECO:0007669"/>
    <property type="project" value="UniProtKB-UniRule"/>
</dbReference>
<evidence type="ECO:0000256" key="2">
    <source>
        <dbReference type="ARBA" id="ARBA00022598"/>
    </source>
</evidence>
<dbReference type="PANTHER" id="PTHR23132">
    <property type="entry name" value="D-ALANINE--D-ALANINE LIGASE"/>
    <property type="match status" value="1"/>
</dbReference>
<sequence length="345" mass="38662">MKPFQTKGVPTMKRVIVLYNLAERLEKGVPSDLICEQEITIIVPLVVELLKKRGYQVEALKADLNLWEELKARKGSFDIVFNLAEAFGGGNTNETVVPAMLEGLSIPFTGASLGNMSLILDKEKTKLVLAPYGIPTAQHVLFRTGREVLNGLGFPLIVKPIKEEASIGIYSDCVVNNEADLLRKVLDSLAKYKQPIMAERFIRGREISVGVVGNLPDIHVFPPLEFLFEGATSELEKIRSYEYKWGGKKEQMVRADLPPQIIRQLVEYSKICFEATDCRDYARMDYRIDPENGIYLLEVNYNPGIGPNSHGLNNTLTKMASFEGCSFEDLVERVILVAMQRYGLA</sequence>
<dbReference type="PANTHER" id="PTHR23132:SF23">
    <property type="entry name" value="D-ALANINE--D-ALANINE LIGASE B"/>
    <property type="match status" value="1"/>
</dbReference>
<name>A0A1G2FTY2_9BACT</name>
<feature type="domain" description="ATP-grasp" evidence="4">
    <location>
        <begin position="126"/>
        <end position="336"/>
    </location>
</feature>
<dbReference type="PROSITE" id="PS50975">
    <property type="entry name" value="ATP_GRASP"/>
    <property type="match status" value="1"/>
</dbReference>
<accession>A0A1G2FTY2</accession>
<dbReference type="Gene3D" id="3.30.1490.20">
    <property type="entry name" value="ATP-grasp fold, A domain"/>
    <property type="match status" value="1"/>
</dbReference>
<keyword evidence="2" id="KW-0436">Ligase</keyword>
<dbReference type="InterPro" id="IPR013815">
    <property type="entry name" value="ATP_grasp_subdomain_1"/>
</dbReference>
<reference evidence="5 6" key="1">
    <citation type="journal article" date="2016" name="Nat. Commun.">
        <title>Thousands of microbial genomes shed light on interconnected biogeochemical processes in an aquifer system.</title>
        <authorList>
            <person name="Anantharaman K."/>
            <person name="Brown C.T."/>
            <person name="Hug L.A."/>
            <person name="Sharon I."/>
            <person name="Castelle C.J."/>
            <person name="Probst A.J."/>
            <person name="Thomas B.C."/>
            <person name="Singh A."/>
            <person name="Wilkins M.J."/>
            <person name="Karaoz U."/>
            <person name="Brodie E.L."/>
            <person name="Williams K.H."/>
            <person name="Hubbard S.S."/>
            <person name="Banfield J.F."/>
        </authorList>
    </citation>
    <scope>NUCLEOTIDE SEQUENCE [LARGE SCALE GENOMIC DNA]</scope>
</reference>
<dbReference type="Gene3D" id="3.30.470.20">
    <property type="entry name" value="ATP-grasp fold, B domain"/>
    <property type="match status" value="1"/>
</dbReference>
<protein>
    <recommendedName>
        <fullName evidence="4">ATP-grasp domain-containing protein</fullName>
    </recommendedName>
</protein>
<gene>
    <name evidence="5" type="ORF">A3B04_01260</name>
</gene>
<keyword evidence="3" id="KW-0067">ATP-binding</keyword>
<dbReference type="Proteomes" id="UP000177126">
    <property type="component" value="Unassembled WGS sequence"/>
</dbReference>
<organism evidence="5 6">
    <name type="scientific">Candidatus Portnoybacteria bacterium RIFCSPLOWO2_02_FULL_39_11</name>
    <dbReference type="NCBI Taxonomy" id="1802001"/>
    <lineage>
        <taxon>Bacteria</taxon>
        <taxon>Candidatus Portnoyibacteriota</taxon>
    </lineage>
</organism>
<evidence type="ECO:0000256" key="3">
    <source>
        <dbReference type="PROSITE-ProRule" id="PRU00409"/>
    </source>
</evidence>
<dbReference type="AlphaFoldDB" id="A0A1G2FTY2"/>